<sequence>MVKRGDLLKIFFIYLCLCHVVPGHPCGHNPLARFRPLARVLGKDVNYLLGLLREANPNLYNQLRADWRLYADCVGLVDTGYFKRSGGSSPASHLMEHDRQQDRDGAEEEVTSLEHANRAERLMNMMQRAAEAIEEASSSSLSSSSGAGVGDPDDIFMFKK</sequence>
<accession>A0AAN9AIE8</accession>
<feature type="chain" id="PRO_5043019329" evidence="2">
    <location>
        <begin position="24"/>
        <end position="160"/>
    </location>
</feature>
<evidence type="ECO:0000256" key="2">
    <source>
        <dbReference type="SAM" id="SignalP"/>
    </source>
</evidence>
<feature type="compositionally biased region" description="Basic and acidic residues" evidence="1">
    <location>
        <begin position="94"/>
        <end position="104"/>
    </location>
</feature>
<reference evidence="3 4" key="1">
    <citation type="submission" date="2024-02" db="EMBL/GenBank/DDBJ databases">
        <title>Chromosome-scale genome assembly of the rough periwinkle Littorina saxatilis.</title>
        <authorList>
            <person name="De Jode A."/>
            <person name="Faria R."/>
            <person name="Formenti G."/>
            <person name="Sims Y."/>
            <person name="Smith T.P."/>
            <person name="Tracey A."/>
            <person name="Wood J.M.D."/>
            <person name="Zagrodzka Z.B."/>
            <person name="Johannesson K."/>
            <person name="Butlin R.K."/>
            <person name="Leder E.H."/>
        </authorList>
    </citation>
    <scope>NUCLEOTIDE SEQUENCE [LARGE SCALE GENOMIC DNA]</scope>
    <source>
        <strain evidence="3">Snail1</strain>
        <tissue evidence="3">Muscle</tissue>
    </source>
</reference>
<evidence type="ECO:0000313" key="4">
    <source>
        <dbReference type="Proteomes" id="UP001374579"/>
    </source>
</evidence>
<comment type="caution">
    <text evidence="3">The sequence shown here is derived from an EMBL/GenBank/DDBJ whole genome shotgun (WGS) entry which is preliminary data.</text>
</comment>
<feature type="region of interest" description="Disordered" evidence="1">
    <location>
        <begin position="132"/>
        <end position="153"/>
    </location>
</feature>
<dbReference type="AlphaFoldDB" id="A0AAN9AIE8"/>
<keyword evidence="2" id="KW-0732">Signal</keyword>
<keyword evidence="4" id="KW-1185">Reference proteome</keyword>
<gene>
    <name evidence="3" type="ORF">V1264_021551</name>
</gene>
<evidence type="ECO:0000313" key="3">
    <source>
        <dbReference type="EMBL" id="KAK7087508.1"/>
    </source>
</evidence>
<name>A0AAN9AIE8_9CAEN</name>
<feature type="signal peptide" evidence="2">
    <location>
        <begin position="1"/>
        <end position="23"/>
    </location>
</feature>
<protein>
    <submittedName>
        <fullName evidence="3">Uncharacterized protein</fullName>
    </submittedName>
</protein>
<proteinExistence type="predicted"/>
<evidence type="ECO:0000256" key="1">
    <source>
        <dbReference type="SAM" id="MobiDB-lite"/>
    </source>
</evidence>
<organism evidence="3 4">
    <name type="scientific">Littorina saxatilis</name>
    <dbReference type="NCBI Taxonomy" id="31220"/>
    <lineage>
        <taxon>Eukaryota</taxon>
        <taxon>Metazoa</taxon>
        <taxon>Spiralia</taxon>
        <taxon>Lophotrochozoa</taxon>
        <taxon>Mollusca</taxon>
        <taxon>Gastropoda</taxon>
        <taxon>Caenogastropoda</taxon>
        <taxon>Littorinimorpha</taxon>
        <taxon>Littorinoidea</taxon>
        <taxon>Littorinidae</taxon>
        <taxon>Littorina</taxon>
    </lineage>
</organism>
<dbReference type="EMBL" id="JBAMIC010004070">
    <property type="protein sequence ID" value="KAK7087508.1"/>
    <property type="molecule type" value="Genomic_DNA"/>
</dbReference>
<feature type="compositionally biased region" description="Low complexity" evidence="1">
    <location>
        <begin position="135"/>
        <end position="146"/>
    </location>
</feature>
<feature type="region of interest" description="Disordered" evidence="1">
    <location>
        <begin position="86"/>
        <end position="111"/>
    </location>
</feature>
<dbReference type="Proteomes" id="UP001374579">
    <property type="component" value="Unassembled WGS sequence"/>
</dbReference>